<organism evidence="1 2">
    <name type="scientific">Natronoglycomyces albus</name>
    <dbReference type="NCBI Taxonomy" id="2811108"/>
    <lineage>
        <taxon>Bacteria</taxon>
        <taxon>Bacillati</taxon>
        <taxon>Actinomycetota</taxon>
        <taxon>Actinomycetes</taxon>
        <taxon>Glycomycetales</taxon>
        <taxon>Glycomycetaceae</taxon>
        <taxon>Natronoglycomyces</taxon>
    </lineage>
</organism>
<evidence type="ECO:0000313" key="2">
    <source>
        <dbReference type="Proteomes" id="UP000662939"/>
    </source>
</evidence>
<dbReference type="KEGG" id="nav:JQS30_13565"/>
<reference evidence="1" key="1">
    <citation type="submission" date="2021-02" db="EMBL/GenBank/DDBJ databases">
        <title>Natronoglycomyces albus gen. nov., sp. nov, a haloalkaliphilic actinobacterium from a soda solonchak soil.</title>
        <authorList>
            <person name="Sorokin D.Y."/>
            <person name="Khijniak T.V."/>
            <person name="Zakharycheva A.P."/>
            <person name="Boueva O.V."/>
            <person name="Ariskina E.V."/>
            <person name="Hahnke R.L."/>
            <person name="Bunk B."/>
            <person name="Sproer C."/>
            <person name="Schumann P."/>
            <person name="Evtushenko L.I."/>
            <person name="Kublanov I.V."/>
        </authorList>
    </citation>
    <scope>NUCLEOTIDE SEQUENCE</scope>
    <source>
        <strain evidence="1">DSM 106290</strain>
    </source>
</reference>
<proteinExistence type="predicted"/>
<dbReference type="AlphaFoldDB" id="A0A895XFZ3"/>
<dbReference type="RefSeq" id="WP_213170780.1">
    <property type="nucleotide sequence ID" value="NZ_CP070496.1"/>
</dbReference>
<dbReference type="Proteomes" id="UP000662939">
    <property type="component" value="Chromosome"/>
</dbReference>
<accession>A0A895XFZ3</accession>
<sequence length="88" mass="9796">MDNREFDERTEAIVRALLPRIPDKYASGFEGTLAGGELEVALEDLVYTVVDDQVVVSEWERDVLVELARNSSSGDELLEKLRSLAIGD</sequence>
<evidence type="ECO:0000313" key="1">
    <source>
        <dbReference type="EMBL" id="QSB04781.1"/>
    </source>
</evidence>
<protein>
    <submittedName>
        <fullName evidence="1">Uncharacterized protein</fullName>
    </submittedName>
</protein>
<name>A0A895XFZ3_9ACTN</name>
<keyword evidence="2" id="KW-1185">Reference proteome</keyword>
<gene>
    <name evidence="1" type="ORF">JQS30_13565</name>
</gene>
<dbReference type="EMBL" id="CP070496">
    <property type="protein sequence ID" value="QSB04781.1"/>
    <property type="molecule type" value="Genomic_DNA"/>
</dbReference>